<dbReference type="EMBL" id="CP001322">
    <property type="protein sequence ID" value="ACL06628.1"/>
    <property type="molecule type" value="Genomic_DNA"/>
</dbReference>
<dbReference type="SUPFAM" id="SSF51735">
    <property type="entry name" value="NAD(P)-binding Rossmann-fold domains"/>
    <property type="match status" value="1"/>
</dbReference>
<dbReference type="SUPFAM" id="SSF56059">
    <property type="entry name" value="Glutathione synthetase ATP-binding domain-like"/>
    <property type="match status" value="1"/>
</dbReference>
<dbReference type="HOGENOM" id="CLU_007415_2_1_7"/>
<dbReference type="AlphaFoldDB" id="B8FDJ7"/>
<protein>
    <submittedName>
        <fullName evidence="2">CoA-binding domain protein</fullName>
    </submittedName>
</protein>
<evidence type="ECO:0000259" key="1">
    <source>
        <dbReference type="SMART" id="SM00881"/>
    </source>
</evidence>
<dbReference type="InterPro" id="IPR032875">
    <property type="entry name" value="Succ_CoA_lig_flav_dom"/>
</dbReference>
<evidence type="ECO:0000313" key="2">
    <source>
        <dbReference type="EMBL" id="ACL06628.1"/>
    </source>
</evidence>
<dbReference type="PANTHER" id="PTHR42793:SF1">
    <property type="entry name" value="PEPTIDYL-LYSINE N-ACETYLTRANSFERASE PATZ"/>
    <property type="match status" value="1"/>
</dbReference>
<dbReference type="InterPro" id="IPR013815">
    <property type="entry name" value="ATP_grasp_subdomain_1"/>
</dbReference>
<sequence length="796" mass="86317">MTLQIHFDRITDCFQKALEDGRNALYEHETYALLKNSGAETPPMTRLIPKGDVPSQADLDAIPGEKIVLKIVSPTIFHKTDVGGVKVLEKDLNKTRSACRRMLDDVPAKYADWIGKNPQFAPEAHQGLMDEDLARAASADIVGVLLCQFMPPDSQAFGNELLVSIRRTQEFGMVITAGLGGTDTEIYAQRFRKGQAVVSASTEMAGGESFFNLFRQTIAYKKLAGVSRGQERIVSDGQLIECFSSFILMGNYYSPNNPDAPFVIEELEVNPFAFTDYLMTPLDGICRFSLPENNLPVPRPVGKIHNLLHPKNIAIIGVSSTGENFGRIILRNIIACGFNKDDIVIVKPNCDAIDGVKCVPTLEAMEQKADLFIMAVGAEQVPDLIKRIIEFDCAQSVMLIPGGLGEKQGSEQRAQEVGEKINAAHMQGDGGPVFLGGNCMGLVSYPGTCDTFFIPREKLEKPKSQPLRNAALISQSGAFIITRLSKQPLLEPAYMVSIGNQNDLTAGDMVRYMKDLEHVRVIAVYMEGFNELDGLALCRAIRDAVQQGKDVLFYKAGRTPEGKIATSGHTASVAGDYMVCESCVHQAGAMVADNFSQFENLFKLAVLLCDKKVHGNRLAAVSGAGFEAVGMADSIQGDDYAMKMAQFEDSTIQSLEKLIKDNGLDALVDVKNPMDINPAANDRLHAETARILAEDDNVDGVVVGLDPLSPAMQTLPAGLRDGESLASPQGVATLLSEAAKSLEKPVLGVIDGGGLFDPMAQKLEENGVPVFRSADAAVAALAKYMNYRLRVDKLKS</sequence>
<proteinExistence type="predicted"/>
<dbReference type="Gene3D" id="3.40.50.261">
    <property type="entry name" value="Succinyl-CoA synthetase domains"/>
    <property type="match status" value="2"/>
</dbReference>
<keyword evidence="3" id="KW-1185">Reference proteome</keyword>
<dbReference type="PANTHER" id="PTHR42793">
    <property type="entry name" value="COA BINDING DOMAIN CONTAINING PROTEIN"/>
    <property type="match status" value="1"/>
</dbReference>
<dbReference type="InterPro" id="IPR016102">
    <property type="entry name" value="Succinyl-CoA_synth-like"/>
</dbReference>
<dbReference type="InterPro" id="IPR003781">
    <property type="entry name" value="CoA-bd"/>
</dbReference>
<dbReference type="Pfam" id="PF13607">
    <property type="entry name" value="Succ_CoA_lig"/>
    <property type="match status" value="1"/>
</dbReference>
<evidence type="ECO:0000313" key="3">
    <source>
        <dbReference type="Proteomes" id="UP000000739"/>
    </source>
</evidence>
<name>B8FDJ7_DESAL</name>
<gene>
    <name evidence="2" type="ordered locus">Dalk_4956</name>
</gene>
<dbReference type="Gene3D" id="3.30.1490.20">
    <property type="entry name" value="ATP-grasp fold, A domain"/>
    <property type="match status" value="1"/>
</dbReference>
<reference evidence="2 3" key="1">
    <citation type="journal article" date="2012" name="Environ. Microbiol.">
        <title>The genome sequence of Desulfatibacillum alkenivorans AK-01: a blueprint for anaerobic alkane oxidation.</title>
        <authorList>
            <person name="Callaghan A.V."/>
            <person name="Morris B.E."/>
            <person name="Pereira I.A."/>
            <person name="McInerney M.J."/>
            <person name="Austin R.N."/>
            <person name="Groves J.T."/>
            <person name="Kukor J.J."/>
            <person name="Suflita J.M."/>
            <person name="Young L.Y."/>
            <person name="Zylstra G.J."/>
            <person name="Wawrik B."/>
        </authorList>
    </citation>
    <scope>NUCLEOTIDE SEQUENCE [LARGE SCALE GENOMIC DNA]</scope>
    <source>
        <strain evidence="2 3">AK-01</strain>
    </source>
</reference>
<dbReference type="Proteomes" id="UP000000739">
    <property type="component" value="Chromosome"/>
</dbReference>
<dbReference type="InterPro" id="IPR036291">
    <property type="entry name" value="NAD(P)-bd_dom_sf"/>
</dbReference>
<dbReference type="Pfam" id="PF13380">
    <property type="entry name" value="CoA_binding_2"/>
    <property type="match status" value="1"/>
</dbReference>
<dbReference type="Gene3D" id="3.40.50.720">
    <property type="entry name" value="NAD(P)-binding Rossmann-like Domain"/>
    <property type="match status" value="1"/>
</dbReference>
<dbReference type="Pfam" id="PF13549">
    <property type="entry name" value="ATP-grasp_5"/>
    <property type="match status" value="2"/>
</dbReference>
<dbReference type="GO" id="GO:0005524">
    <property type="term" value="F:ATP binding"/>
    <property type="evidence" value="ECO:0007669"/>
    <property type="project" value="InterPro"/>
</dbReference>
<dbReference type="KEGG" id="dal:Dalk_4956"/>
<dbReference type="Gene3D" id="3.30.470.20">
    <property type="entry name" value="ATP-grasp fold, B domain"/>
    <property type="match status" value="1"/>
</dbReference>
<organism evidence="2 3">
    <name type="scientific">Desulfatibacillum aliphaticivorans</name>
    <dbReference type="NCBI Taxonomy" id="218208"/>
    <lineage>
        <taxon>Bacteria</taxon>
        <taxon>Pseudomonadati</taxon>
        <taxon>Thermodesulfobacteriota</taxon>
        <taxon>Desulfobacteria</taxon>
        <taxon>Desulfobacterales</taxon>
        <taxon>Desulfatibacillaceae</taxon>
        <taxon>Desulfatibacillum</taxon>
    </lineage>
</organism>
<feature type="domain" description="CoA-binding" evidence="1">
    <location>
        <begin position="307"/>
        <end position="404"/>
    </location>
</feature>
<accession>B8FDJ7</accession>
<dbReference type="eggNOG" id="COG1042">
    <property type="taxonomic scope" value="Bacteria"/>
</dbReference>
<dbReference type="SUPFAM" id="SSF52210">
    <property type="entry name" value="Succinyl-CoA synthetase domains"/>
    <property type="match status" value="2"/>
</dbReference>
<dbReference type="SMART" id="SM00881">
    <property type="entry name" value="CoA_binding"/>
    <property type="match status" value="1"/>
</dbReference>